<feature type="transmembrane region" description="Helical" evidence="1">
    <location>
        <begin position="231"/>
        <end position="248"/>
    </location>
</feature>
<dbReference type="RefSeq" id="WP_012064756.1">
    <property type="nucleotide sequence ID" value="NC_009633.1"/>
</dbReference>
<dbReference type="HOGENOM" id="CLU_728896_0_0_9"/>
<protein>
    <submittedName>
        <fullName evidence="2">Uncharacterized protein</fullName>
    </submittedName>
</protein>
<dbReference type="EMBL" id="CP000724">
    <property type="protein sequence ID" value="ABR49796.1"/>
    <property type="molecule type" value="Genomic_DNA"/>
</dbReference>
<feature type="transmembrane region" description="Helical" evidence="1">
    <location>
        <begin position="321"/>
        <end position="338"/>
    </location>
</feature>
<feature type="transmembrane region" description="Helical" evidence="1">
    <location>
        <begin position="286"/>
        <end position="309"/>
    </location>
</feature>
<feature type="transmembrane region" description="Helical" evidence="1">
    <location>
        <begin position="16"/>
        <end position="35"/>
    </location>
</feature>
<dbReference type="AlphaFoldDB" id="A6TUC8"/>
<keyword evidence="3" id="KW-1185">Reference proteome</keyword>
<reference evidence="3" key="1">
    <citation type="journal article" date="2016" name="Genome Announc.">
        <title>Complete genome sequence of Alkaliphilus metalliredigens strain QYMF, an alkaliphilic and metal-reducing bacterium isolated from borax-contaminated leachate ponds.</title>
        <authorList>
            <person name="Hwang C."/>
            <person name="Copeland A."/>
            <person name="Lucas S."/>
            <person name="Lapidus A."/>
            <person name="Barry K."/>
            <person name="Detter J.C."/>
            <person name="Glavina Del Rio T."/>
            <person name="Hammon N."/>
            <person name="Israni S."/>
            <person name="Dalin E."/>
            <person name="Tice H."/>
            <person name="Pitluck S."/>
            <person name="Chertkov O."/>
            <person name="Brettin T."/>
            <person name="Bruce D."/>
            <person name="Han C."/>
            <person name="Schmutz J."/>
            <person name="Larimer F."/>
            <person name="Land M.L."/>
            <person name="Hauser L."/>
            <person name="Kyrpides N."/>
            <person name="Mikhailova N."/>
            <person name="Ye Q."/>
            <person name="Zhou J."/>
            <person name="Richardson P."/>
            <person name="Fields M.W."/>
        </authorList>
    </citation>
    <scope>NUCLEOTIDE SEQUENCE [LARGE SCALE GENOMIC DNA]</scope>
    <source>
        <strain evidence="3">QYMF</strain>
    </source>
</reference>
<accession>A6TUC8</accession>
<evidence type="ECO:0000313" key="2">
    <source>
        <dbReference type="EMBL" id="ABR49796.1"/>
    </source>
</evidence>
<feature type="transmembrane region" description="Helical" evidence="1">
    <location>
        <begin position="101"/>
        <end position="123"/>
    </location>
</feature>
<name>A6TUC8_ALKMQ</name>
<feature type="transmembrane region" description="Helical" evidence="1">
    <location>
        <begin position="47"/>
        <end position="66"/>
    </location>
</feature>
<organism evidence="2 3">
    <name type="scientific">Alkaliphilus metalliredigens (strain QYMF)</name>
    <dbReference type="NCBI Taxonomy" id="293826"/>
    <lineage>
        <taxon>Bacteria</taxon>
        <taxon>Bacillati</taxon>
        <taxon>Bacillota</taxon>
        <taxon>Clostridia</taxon>
        <taxon>Peptostreptococcales</taxon>
        <taxon>Natronincolaceae</taxon>
        <taxon>Alkaliphilus</taxon>
    </lineage>
</organism>
<keyword evidence="1" id="KW-1133">Transmembrane helix</keyword>
<evidence type="ECO:0000256" key="1">
    <source>
        <dbReference type="SAM" id="Phobius"/>
    </source>
</evidence>
<gene>
    <name evidence="2" type="ordered locus">Amet_3676</name>
</gene>
<feature type="transmembrane region" description="Helical" evidence="1">
    <location>
        <begin position="260"/>
        <end position="280"/>
    </location>
</feature>
<feature type="transmembrane region" description="Helical" evidence="1">
    <location>
        <begin position="135"/>
        <end position="153"/>
    </location>
</feature>
<feature type="transmembrane region" description="Helical" evidence="1">
    <location>
        <begin position="344"/>
        <end position="365"/>
    </location>
</feature>
<proteinExistence type="predicted"/>
<keyword evidence="1" id="KW-0812">Transmembrane</keyword>
<feature type="transmembrane region" description="Helical" evidence="1">
    <location>
        <begin position="165"/>
        <end position="184"/>
    </location>
</feature>
<sequence>MKGGVIIKSFNQTLNYLVLGVAFSGLFFNFAILSMFDEYFLDNHSSYNWLILIFALTLLISGMFMSHFDGLLVMKRKTITTIVFLILIFSTGWHTSTTSSLGLGLFQILNGICITYLILNSVISITTVNQHIVEFPLYISILIILCAMGTLIINSLLSVLGAPHFIFLLLIFSYVFIGTLQLLLGESLLETRSIQKLPFALQSNLSLVYLIPFLFSFSITTLYLTDFFPPLSWDSILIMGLIILCFTLQHKSLKVLKHPFQLTTVGILISALILPLTSILVEGLLYLTVLAVLGLSLSSIYYSGMYIIADSLKIYNQFTSLGFFYCSLLGGFIGGYLVQDLMGLFPMSSVFSLSFLLTGASIFYIRQLANHQSQLKIPR</sequence>
<evidence type="ECO:0000313" key="3">
    <source>
        <dbReference type="Proteomes" id="UP000001572"/>
    </source>
</evidence>
<feature type="transmembrane region" description="Helical" evidence="1">
    <location>
        <begin position="78"/>
        <end position="95"/>
    </location>
</feature>
<dbReference type="KEGG" id="amt:Amet_3676"/>
<feature type="transmembrane region" description="Helical" evidence="1">
    <location>
        <begin position="205"/>
        <end position="225"/>
    </location>
</feature>
<dbReference type="Proteomes" id="UP000001572">
    <property type="component" value="Chromosome"/>
</dbReference>
<keyword evidence="1" id="KW-0472">Membrane</keyword>